<sequence length="556" mass="65135">MEEVKDAQTSSSLCVSALKNFIDKGKCLLELAEKQSKEEEDIEDEEEKEDKEDEDEEDIEEDEDVEDDEDIKEDEDKTEEDGDVEDKEEDDVEDEDVEDEDIEENEDVEEDEDVKEDEEKEDEDVEDEEEDEEGEDVNEEAEEKEDKEEDVEEEDIEEDEDVEDDEEGVEDEDIEDEEEDEDLEDEEKEDKEEDENVEDEEEDIEEDEDVENDEDVEEDVEDEEEDEDVEEEEEQKDKEEDEDVEDDKDLEEKDVEDEEEDEEYEDVEKEEDVEEEDVDIEEEDVKKKSSLQDYIRLKIRIEQKQSLLGLIDVAAQLYKSLSVRTIEDAEELWKNHSDSAELCEALQSFKDLEVQWDSFLQRLDQNLRPEPETEQKHPQSISPHLPLTCARSGRQVMLGDFLQKDQKLLLVLIRQFSCLFCRLHLKELHKNQKLLQSQGVRVVLVSFGCQEGAAHWIKETNCAYDMLLDPQRQLYVAFSLGSSLWKVLNFRNILVYGEYVAQDQQFPKELPSIQDDMFQLGGDFVLDEHGSVLFSHCCQSPIDRPSIYRILSGING</sequence>
<dbReference type="Gene3D" id="3.40.30.10">
    <property type="entry name" value="Glutaredoxin"/>
    <property type="match status" value="1"/>
</dbReference>
<accession>A0AAW0NML1</accession>
<proteinExistence type="predicted"/>
<evidence type="ECO:0000313" key="2">
    <source>
        <dbReference type="EMBL" id="KAK7904213.1"/>
    </source>
</evidence>
<dbReference type="GO" id="GO:0001516">
    <property type="term" value="P:prostaglandin biosynthetic process"/>
    <property type="evidence" value="ECO:0007669"/>
    <property type="project" value="TreeGrafter"/>
</dbReference>
<evidence type="ECO:0000256" key="1">
    <source>
        <dbReference type="SAM" id="MobiDB-lite"/>
    </source>
</evidence>
<dbReference type="CDD" id="cd02970">
    <property type="entry name" value="PRX_like2"/>
    <property type="match status" value="1"/>
</dbReference>
<dbReference type="PANTHER" id="PTHR28630">
    <property type="match status" value="1"/>
</dbReference>
<dbReference type="Pfam" id="PF13911">
    <property type="entry name" value="AhpC-TSA_2"/>
    <property type="match status" value="1"/>
</dbReference>
<dbReference type="PANTHER" id="PTHR28630:SF32">
    <property type="entry name" value="SELENOPROTEIN L"/>
    <property type="match status" value="1"/>
</dbReference>
<feature type="compositionally biased region" description="Acidic residues" evidence="1">
    <location>
        <begin position="38"/>
        <end position="283"/>
    </location>
</feature>
<name>A0AAW0NML1_9GOBI</name>
<dbReference type="InterPro" id="IPR032801">
    <property type="entry name" value="PXL2A/B/C"/>
</dbReference>
<dbReference type="InterPro" id="IPR036249">
    <property type="entry name" value="Thioredoxin-like_sf"/>
</dbReference>
<dbReference type="NCBIfam" id="NF040769">
    <property type="entry name" value="SelL_rel_redox"/>
    <property type="match status" value="1"/>
</dbReference>
<comment type="caution">
    <text evidence="2">The sequence shown here is derived from an EMBL/GenBank/DDBJ whole genome shotgun (WGS) entry which is preliminary data.</text>
</comment>
<protein>
    <submittedName>
        <fullName evidence="2">Uncharacterized protein</fullName>
    </submittedName>
</protein>
<gene>
    <name evidence="2" type="ORF">WMY93_016820</name>
</gene>
<dbReference type="EMBL" id="JBBPFD010000012">
    <property type="protein sequence ID" value="KAK7904213.1"/>
    <property type="molecule type" value="Genomic_DNA"/>
</dbReference>
<organism evidence="2 3">
    <name type="scientific">Mugilogobius chulae</name>
    <name type="common">yellowstripe goby</name>
    <dbReference type="NCBI Taxonomy" id="88201"/>
    <lineage>
        <taxon>Eukaryota</taxon>
        <taxon>Metazoa</taxon>
        <taxon>Chordata</taxon>
        <taxon>Craniata</taxon>
        <taxon>Vertebrata</taxon>
        <taxon>Euteleostomi</taxon>
        <taxon>Actinopterygii</taxon>
        <taxon>Neopterygii</taxon>
        <taxon>Teleostei</taxon>
        <taxon>Neoteleostei</taxon>
        <taxon>Acanthomorphata</taxon>
        <taxon>Gobiaria</taxon>
        <taxon>Gobiiformes</taxon>
        <taxon>Gobioidei</taxon>
        <taxon>Gobiidae</taxon>
        <taxon>Gobionellinae</taxon>
        <taxon>Mugilogobius</taxon>
    </lineage>
</organism>
<dbReference type="SUPFAM" id="SSF52833">
    <property type="entry name" value="Thioredoxin-like"/>
    <property type="match status" value="1"/>
</dbReference>
<dbReference type="Proteomes" id="UP001460270">
    <property type="component" value="Unassembled WGS sequence"/>
</dbReference>
<reference evidence="3" key="1">
    <citation type="submission" date="2024-04" db="EMBL/GenBank/DDBJ databases">
        <title>Salinicola lusitanus LLJ914,a marine bacterium isolated from the Okinawa Trough.</title>
        <authorList>
            <person name="Li J."/>
        </authorList>
    </citation>
    <scope>NUCLEOTIDE SEQUENCE [LARGE SCALE GENOMIC DNA]</scope>
</reference>
<evidence type="ECO:0000313" key="3">
    <source>
        <dbReference type="Proteomes" id="UP001460270"/>
    </source>
</evidence>
<dbReference type="GO" id="GO:0047017">
    <property type="term" value="F:prostaglandin F synthase activity"/>
    <property type="evidence" value="ECO:0007669"/>
    <property type="project" value="TreeGrafter"/>
</dbReference>
<feature type="region of interest" description="Disordered" evidence="1">
    <location>
        <begin position="33"/>
        <end position="284"/>
    </location>
</feature>
<dbReference type="AlphaFoldDB" id="A0AAW0NML1"/>
<keyword evidence="3" id="KW-1185">Reference proteome</keyword>